<evidence type="ECO:0000313" key="3">
    <source>
        <dbReference type="Proteomes" id="UP000030686"/>
    </source>
</evidence>
<evidence type="ECO:0000313" key="2">
    <source>
        <dbReference type="EMBL" id="CDM38440.1"/>
    </source>
</evidence>
<protein>
    <submittedName>
        <fullName evidence="2">Bifunctional polymyxin resistance protein, ArnA</fullName>
    </submittedName>
</protein>
<dbReference type="Pfam" id="PF22917">
    <property type="entry name" value="PRISE"/>
    <property type="match status" value="1"/>
</dbReference>
<dbReference type="STRING" id="1365484.W6QPU2"/>
<dbReference type="InterPro" id="IPR055222">
    <property type="entry name" value="PRISE-like_Rossmann-fold"/>
</dbReference>
<evidence type="ECO:0000259" key="1">
    <source>
        <dbReference type="Pfam" id="PF22917"/>
    </source>
</evidence>
<dbReference type="CDD" id="cd08948">
    <property type="entry name" value="5beta-POR_like_SDR_a"/>
    <property type="match status" value="1"/>
</dbReference>
<keyword evidence="3" id="KW-1185">Reference proteome</keyword>
<gene>
    <name evidence="2" type="ORF">PROQFM164_S12g000049</name>
</gene>
<dbReference type="OrthoDB" id="1731983at2759"/>
<dbReference type="EMBL" id="HG792026">
    <property type="protein sequence ID" value="CDM38440.1"/>
    <property type="molecule type" value="Genomic_DNA"/>
</dbReference>
<organism evidence="2 3">
    <name type="scientific">Penicillium roqueforti (strain FM164)</name>
    <dbReference type="NCBI Taxonomy" id="1365484"/>
    <lineage>
        <taxon>Eukaryota</taxon>
        <taxon>Fungi</taxon>
        <taxon>Dikarya</taxon>
        <taxon>Ascomycota</taxon>
        <taxon>Pezizomycotina</taxon>
        <taxon>Eurotiomycetes</taxon>
        <taxon>Eurotiomycetidae</taxon>
        <taxon>Eurotiales</taxon>
        <taxon>Aspergillaceae</taxon>
        <taxon>Penicillium</taxon>
    </lineage>
</organism>
<dbReference type="PANTHER" id="PTHR32487:SF0">
    <property type="entry name" value="3-OXO-DELTA(4,5)-STEROID 5-BETA-REDUCTASE"/>
    <property type="match status" value="1"/>
</dbReference>
<reference evidence="2" key="1">
    <citation type="journal article" date="2014" name="Nat. Commun.">
        <title>Multiple recent horizontal transfers of a large genomic region in cheese making fungi.</title>
        <authorList>
            <person name="Cheeseman K."/>
            <person name="Ropars J."/>
            <person name="Renault P."/>
            <person name="Dupont J."/>
            <person name="Gouzy J."/>
            <person name="Branca A."/>
            <person name="Abraham A.L."/>
            <person name="Ceppi M."/>
            <person name="Conseiller E."/>
            <person name="Debuchy R."/>
            <person name="Malagnac F."/>
            <person name="Goarin A."/>
            <person name="Silar P."/>
            <person name="Lacoste S."/>
            <person name="Sallet E."/>
            <person name="Bensimon A."/>
            <person name="Giraud T."/>
            <person name="Brygoo Y."/>
        </authorList>
    </citation>
    <scope>NUCLEOTIDE SEQUENCE [LARGE SCALE GENOMIC DNA]</scope>
    <source>
        <strain evidence="2">FM164</strain>
    </source>
</reference>
<dbReference type="PANTHER" id="PTHR32487">
    <property type="entry name" value="3-OXO-DELTA(4,5)-STEROID 5-BETA-REDUCTASE"/>
    <property type="match status" value="1"/>
</dbReference>
<dbReference type="Proteomes" id="UP000030686">
    <property type="component" value="Unassembled WGS sequence"/>
</dbReference>
<name>W6QPU2_PENRF</name>
<sequence>MHSVRKHGRRKPQYYAMPLTKGKTAFVTGVNGISGHAIVEHLIREPETEWSQIIISSRRPLATHWIDPRVVFVAIDLLDPTENIKQSLSTLVENVTHAFFTSYVHTANFDTLREKNIPLFANFIDALDELCPRLERVCLQTGGKNYGVHLGPVKYPLVEDGPRYTDKNNFYFHQEDYMFDVQKKRKSWDYNIIRPNGIFGFTPHGSGMSEVLSLAIYFLVCRELQEPARFCGNEFLWTNVDNKSSAWGLAHMSVWAVTQVQCKNEAFNYVNGDVFVWKNLWADLAGYFEADAPEPKFMNAAGVSDKLTNEFDILEWSKDKRPVWERVVAKYGGKVEAWDWTSWDSVMWAMGRSWPTIASMSKARRFGWTRYDDSHDNYFQTIRSLENADILPKITKR</sequence>
<proteinExistence type="predicted"/>
<dbReference type="SUPFAM" id="SSF51735">
    <property type="entry name" value="NAD(P)-binding Rossmann-fold domains"/>
    <property type="match status" value="1"/>
</dbReference>
<dbReference type="AlphaFoldDB" id="W6QPU2"/>
<dbReference type="Gene3D" id="3.40.50.720">
    <property type="entry name" value="NAD(P)-binding Rossmann-like Domain"/>
    <property type="match status" value="1"/>
</dbReference>
<feature type="domain" description="PRISE-like Rossmann-fold" evidence="1">
    <location>
        <begin position="25"/>
        <end position="333"/>
    </location>
</feature>
<dbReference type="InterPro" id="IPR036291">
    <property type="entry name" value="NAD(P)-bd_dom_sf"/>
</dbReference>
<accession>W6QPU2</accession>
<dbReference type="OMA" id="RRNTWHY"/>